<gene>
    <name evidence="1" type="ORF">SK3146_05060</name>
</gene>
<proteinExistence type="predicted"/>
<keyword evidence="2" id="KW-1185">Reference proteome</keyword>
<organism evidence="1 2">
    <name type="scientific">Paenibacillus konkukensis</name>
    <dbReference type="NCBI Taxonomy" id="2020716"/>
    <lineage>
        <taxon>Bacteria</taxon>
        <taxon>Bacillati</taxon>
        <taxon>Bacillota</taxon>
        <taxon>Bacilli</taxon>
        <taxon>Bacillales</taxon>
        <taxon>Paenibacillaceae</taxon>
        <taxon>Paenibacillus</taxon>
    </lineage>
</organism>
<dbReference type="EMBL" id="CP027059">
    <property type="protein sequence ID" value="UQZ85771.1"/>
    <property type="molecule type" value="Genomic_DNA"/>
</dbReference>
<evidence type="ECO:0000313" key="2">
    <source>
        <dbReference type="Proteomes" id="UP001057134"/>
    </source>
</evidence>
<name>A0ABY4RT71_9BACL</name>
<sequence length="41" mass="4719">MVLCLLLPALFVSMVLVGFYCWGMRDEYNFTKWSSGKRKGA</sequence>
<protein>
    <submittedName>
        <fullName evidence="1">Uncharacterized protein</fullName>
    </submittedName>
</protein>
<accession>A0ABY4RT71</accession>
<evidence type="ECO:0000313" key="1">
    <source>
        <dbReference type="EMBL" id="UQZ85771.1"/>
    </source>
</evidence>
<reference evidence="1" key="2">
    <citation type="journal article" date="2021" name="J Anim Sci Technol">
        <title>Complete genome sequence of Paenibacillus konkukensis sp. nov. SK3146 as a potential probiotic strain.</title>
        <authorList>
            <person name="Jung H.I."/>
            <person name="Park S."/>
            <person name="Niu K.M."/>
            <person name="Lee S.W."/>
            <person name="Kothari D."/>
            <person name="Yi K.J."/>
            <person name="Kim S.K."/>
        </authorList>
    </citation>
    <scope>NUCLEOTIDE SEQUENCE</scope>
    <source>
        <strain evidence="1">SK3146</strain>
    </source>
</reference>
<reference evidence="1" key="1">
    <citation type="submission" date="2018-02" db="EMBL/GenBank/DDBJ databases">
        <authorList>
            <person name="Kim S.-K."/>
            <person name="Jung H.-I."/>
            <person name="Lee S.-W."/>
        </authorList>
    </citation>
    <scope>NUCLEOTIDE SEQUENCE</scope>
    <source>
        <strain evidence="1">SK3146</strain>
    </source>
</reference>
<dbReference type="Proteomes" id="UP001057134">
    <property type="component" value="Chromosome"/>
</dbReference>